<dbReference type="PIRSF" id="PIRSF006609">
    <property type="entry name" value="snRNP_SmF"/>
    <property type="match status" value="1"/>
</dbReference>
<dbReference type="AlphaFoldDB" id="S7WAV6"/>
<sequence length="80" mass="9077">MDQISERENPKQFLANRIGKDVKVVLKWGIEYEGILGLVDKYFNIYLKNATEIVGSETTGMVGDILIRCNNIKTIQSKSK</sequence>
<dbReference type="GO" id="GO:0005685">
    <property type="term" value="C:U1 snRNP"/>
    <property type="evidence" value="ECO:0007669"/>
    <property type="project" value="TreeGrafter"/>
</dbReference>
<keyword evidence="6 10" id="KW-0508">mRNA splicing</keyword>
<keyword evidence="3 10" id="KW-0507">mRNA processing</keyword>
<keyword evidence="4 10" id="KW-0747">Spliceosome</keyword>
<accession>S7WAV6</accession>
<dbReference type="STRING" id="1358809.S7WAV6"/>
<comment type="subcellular location">
    <subcellularLocation>
        <location evidence="1 10">Nucleus</location>
    </subcellularLocation>
</comment>
<protein>
    <recommendedName>
        <fullName evidence="9">Sm protein F</fullName>
    </recommendedName>
</protein>
<evidence type="ECO:0000313" key="13">
    <source>
        <dbReference type="Proteomes" id="UP000014978"/>
    </source>
</evidence>
<dbReference type="PANTHER" id="PTHR11021">
    <property type="entry name" value="SMALL NUCLEAR RIBONUCLEOPROTEIN F SNRNP-F"/>
    <property type="match status" value="1"/>
</dbReference>
<comment type="caution">
    <text evidence="12">The sequence shown here is derived from an EMBL/GenBank/DDBJ whole genome shotgun (WGS) entry which is preliminary data.</text>
</comment>
<dbReference type="InterPro" id="IPR010920">
    <property type="entry name" value="LSM_dom_sf"/>
</dbReference>
<feature type="domain" description="Sm" evidence="11">
    <location>
        <begin position="9"/>
        <end position="80"/>
    </location>
</feature>
<dbReference type="OrthoDB" id="429711at2759"/>
<evidence type="ECO:0000313" key="12">
    <source>
        <dbReference type="EMBL" id="EPR78912.1"/>
    </source>
</evidence>
<dbReference type="Gene3D" id="2.30.30.100">
    <property type="match status" value="1"/>
</dbReference>
<dbReference type="Proteomes" id="UP000014978">
    <property type="component" value="Unassembled WGS sequence"/>
</dbReference>
<keyword evidence="13" id="KW-1185">Reference proteome</keyword>
<dbReference type="InParanoid" id="S7WAV6"/>
<evidence type="ECO:0000256" key="3">
    <source>
        <dbReference type="ARBA" id="ARBA00022664"/>
    </source>
</evidence>
<dbReference type="EMBL" id="ATCN01000487">
    <property type="protein sequence ID" value="EPR78912.1"/>
    <property type="molecule type" value="Genomic_DNA"/>
</dbReference>
<dbReference type="CDD" id="cd01722">
    <property type="entry name" value="Sm_F"/>
    <property type="match status" value="1"/>
</dbReference>
<dbReference type="PROSITE" id="PS52002">
    <property type="entry name" value="SM"/>
    <property type="match status" value="1"/>
</dbReference>
<dbReference type="Pfam" id="PF01423">
    <property type="entry name" value="LSM"/>
    <property type="match status" value="1"/>
</dbReference>
<comment type="similarity">
    <text evidence="2 10">Belongs to the snRNP Sm proteins family. SmF/LSm6 subfamily.</text>
</comment>
<keyword evidence="5 10" id="KW-0694">RNA-binding</keyword>
<reference evidence="13" key="1">
    <citation type="journal article" date="2013" name="PLoS Genet.">
        <title>The genome of Spraguea lophii and the basis of host-microsporidian interactions.</title>
        <authorList>
            <person name="Campbell S.E."/>
            <person name="Williams T.A."/>
            <person name="Yousuf A."/>
            <person name="Soanes D.M."/>
            <person name="Paszkiewicz K.H."/>
            <person name="Williams B.A.P."/>
        </authorList>
    </citation>
    <scope>NUCLEOTIDE SEQUENCE [LARGE SCALE GENOMIC DNA]</scope>
    <source>
        <strain evidence="13">42_110</strain>
    </source>
</reference>
<dbReference type="PANTHER" id="PTHR11021:SF0">
    <property type="entry name" value="SMALL NUCLEAR RIBONUCLEOPROTEIN F"/>
    <property type="match status" value="1"/>
</dbReference>
<dbReference type="SUPFAM" id="SSF50182">
    <property type="entry name" value="Sm-like ribonucleoproteins"/>
    <property type="match status" value="1"/>
</dbReference>
<dbReference type="SMART" id="SM00651">
    <property type="entry name" value="Sm"/>
    <property type="match status" value="1"/>
</dbReference>
<name>S7WAV6_SPRLO</name>
<evidence type="ECO:0000256" key="5">
    <source>
        <dbReference type="ARBA" id="ARBA00022884"/>
    </source>
</evidence>
<dbReference type="GO" id="GO:0071013">
    <property type="term" value="C:catalytic step 2 spliceosome"/>
    <property type="evidence" value="ECO:0007669"/>
    <property type="project" value="TreeGrafter"/>
</dbReference>
<dbReference type="HOGENOM" id="CLU_076902_12_2_1"/>
<evidence type="ECO:0000256" key="6">
    <source>
        <dbReference type="ARBA" id="ARBA00023187"/>
    </source>
</evidence>
<dbReference type="InterPro" id="IPR016487">
    <property type="entry name" value="Lsm6/sSmF"/>
</dbReference>
<keyword evidence="7 10" id="KW-0539">Nucleus</keyword>
<gene>
    <name evidence="12" type="ORF">SLOPH_1890</name>
</gene>
<dbReference type="GO" id="GO:0034715">
    <property type="term" value="C:pICln-Sm protein complex"/>
    <property type="evidence" value="ECO:0007669"/>
    <property type="project" value="TreeGrafter"/>
</dbReference>
<evidence type="ECO:0000256" key="1">
    <source>
        <dbReference type="ARBA" id="ARBA00004123"/>
    </source>
</evidence>
<keyword evidence="8 10" id="KW-0687">Ribonucleoprotein</keyword>
<evidence type="ECO:0000259" key="11">
    <source>
        <dbReference type="PROSITE" id="PS52002"/>
    </source>
</evidence>
<dbReference type="InterPro" id="IPR047575">
    <property type="entry name" value="Sm"/>
</dbReference>
<evidence type="ECO:0000256" key="7">
    <source>
        <dbReference type="ARBA" id="ARBA00023242"/>
    </source>
</evidence>
<dbReference type="InterPro" id="IPR001163">
    <property type="entry name" value="Sm_dom_euk/arc"/>
</dbReference>
<organism evidence="12 13">
    <name type="scientific">Spraguea lophii (strain 42_110)</name>
    <name type="common">Microsporidian parasite</name>
    <dbReference type="NCBI Taxonomy" id="1358809"/>
    <lineage>
        <taxon>Eukaryota</taxon>
        <taxon>Fungi</taxon>
        <taxon>Fungi incertae sedis</taxon>
        <taxon>Microsporidia</taxon>
        <taxon>Spragueidae</taxon>
        <taxon>Spraguea</taxon>
    </lineage>
</organism>
<proteinExistence type="inferred from homology"/>
<evidence type="ECO:0000256" key="4">
    <source>
        <dbReference type="ARBA" id="ARBA00022728"/>
    </source>
</evidence>
<dbReference type="FunCoup" id="S7WAV6">
    <property type="interactions" value="170"/>
</dbReference>
<evidence type="ECO:0000256" key="2">
    <source>
        <dbReference type="ARBA" id="ARBA00007927"/>
    </source>
</evidence>
<dbReference type="VEuPathDB" id="MicrosporidiaDB:SLOPH_1890"/>
<dbReference type="GO" id="GO:0003723">
    <property type="term" value="F:RNA binding"/>
    <property type="evidence" value="ECO:0007669"/>
    <property type="project" value="UniProtKB-UniRule"/>
</dbReference>
<dbReference type="GO" id="GO:0000398">
    <property type="term" value="P:mRNA splicing, via spliceosome"/>
    <property type="evidence" value="ECO:0007669"/>
    <property type="project" value="InterPro"/>
</dbReference>
<evidence type="ECO:0000256" key="10">
    <source>
        <dbReference type="PIRNR" id="PIRNR006609"/>
    </source>
</evidence>
<evidence type="ECO:0000256" key="8">
    <source>
        <dbReference type="ARBA" id="ARBA00023274"/>
    </source>
</evidence>
<evidence type="ECO:0000256" key="9">
    <source>
        <dbReference type="ARBA" id="ARBA00030144"/>
    </source>
</evidence>
<dbReference type="OMA" id="GYMNVQL"/>
<dbReference type="InterPro" id="IPR034100">
    <property type="entry name" value="Sm_F"/>
</dbReference>